<gene>
    <name evidence="4" type="ORF">L207DRAFT_560449</name>
</gene>
<keyword evidence="5" id="KW-1185">Reference proteome</keyword>
<feature type="transmembrane region" description="Helical" evidence="2">
    <location>
        <begin position="206"/>
        <end position="229"/>
    </location>
</feature>
<reference evidence="4 5" key="1">
    <citation type="submission" date="2016-04" db="EMBL/GenBank/DDBJ databases">
        <title>A degradative enzymes factory behind the ericoid mycorrhizal symbiosis.</title>
        <authorList>
            <consortium name="DOE Joint Genome Institute"/>
            <person name="Martino E."/>
            <person name="Morin E."/>
            <person name="Grelet G."/>
            <person name="Kuo A."/>
            <person name="Kohler A."/>
            <person name="Daghino S."/>
            <person name="Barry K."/>
            <person name="Choi C."/>
            <person name="Cichocki N."/>
            <person name="Clum A."/>
            <person name="Copeland A."/>
            <person name="Hainaut M."/>
            <person name="Haridas S."/>
            <person name="Labutti K."/>
            <person name="Lindquist E."/>
            <person name="Lipzen A."/>
            <person name="Khouja H.-R."/>
            <person name="Murat C."/>
            <person name="Ohm R."/>
            <person name="Olson A."/>
            <person name="Spatafora J."/>
            <person name="Veneault-Fourrey C."/>
            <person name="Henrissat B."/>
            <person name="Grigoriev I."/>
            <person name="Martin F."/>
            <person name="Perotto S."/>
        </authorList>
    </citation>
    <scope>NUCLEOTIDE SEQUENCE [LARGE SCALE GENOMIC DNA]</scope>
    <source>
        <strain evidence="4 5">F</strain>
    </source>
</reference>
<keyword evidence="2" id="KW-0472">Membrane</keyword>
<proteinExistence type="predicted"/>
<organism evidence="4 5">
    <name type="scientific">Hyaloscypha variabilis (strain UAMH 11265 / GT02V1 / F)</name>
    <name type="common">Meliniomyces variabilis</name>
    <dbReference type="NCBI Taxonomy" id="1149755"/>
    <lineage>
        <taxon>Eukaryota</taxon>
        <taxon>Fungi</taxon>
        <taxon>Dikarya</taxon>
        <taxon>Ascomycota</taxon>
        <taxon>Pezizomycotina</taxon>
        <taxon>Leotiomycetes</taxon>
        <taxon>Helotiales</taxon>
        <taxon>Hyaloscyphaceae</taxon>
        <taxon>Hyaloscypha</taxon>
        <taxon>Hyaloscypha variabilis</taxon>
    </lineage>
</organism>
<evidence type="ECO:0000256" key="1">
    <source>
        <dbReference type="SAM" id="MobiDB-lite"/>
    </source>
</evidence>
<dbReference type="STRING" id="1149755.A0A2J6SDN7"/>
<feature type="region of interest" description="Disordered" evidence="1">
    <location>
        <begin position="234"/>
        <end position="259"/>
    </location>
</feature>
<evidence type="ECO:0000313" key="5">
    <source>
        <dbReference type="Proteomes" id="UP000235786"/>
    </source>
</evidence>
<sequence length="298" mass="31100">MSNFTSFLFLLLFVVHSSWAASSPTCYFPDGKNATKDTACKSATVSTCCQEGATCLDNGLCFDPFGSAVGGYIRGSCTDKTWASPDCPQYCTYDNATAGLYNSLSDAGVLSCGNSGYCCESDPLSKCDCQTGDGTFTISGDLKPFTTIASSGSTLSTSAKTTSTKSPTTTTSSGTTKPTTATSASTTPSSSPTNTSPPISNTALKVGLGVGLPLAAALVGVVGVLAYFLRRRQRQRKDGDPSAVQFIPPTAPTEYKPDPNQIHEAPANESFAMAQRAPTQIYEAPGTEIHRDYVHEAA</sequence>
<protein>
    <recommendedName>
        <fullName evidence="6">Mid2 domain-containing protein</fullName>
    </recommendedName>
</protein>
<keyword evidence="2" id="KW-1133">Transmembrane helix</keyword>
<keyword evidence="3" id="KW-0732">Signal</keyword>
<feature type="region of interest" description="Disordered" evidence="1">
    <location>
        <begin position="152"/>
        <end position="198"/>
    </location>
</feature>
<dbReference type="CDD" id="cd12087">
    <property type="entry name" value="TM_EGFR-like"/>
    <property type="match status" value="1"/>
</dbReference>
<dbReference type="Proteomes" id="UP000235786">
    <property type="component" value="Unassembled WGS sequence"/>
</dbReference>
<dbReference type="OrthoDB" id="5215637at2759"/>
<feature type="signal peptide" evidence="3">
    <location>
        <begin position="1"/>
        <end position="20"/>
    </location>
</feature>
<dbReference type="AlphaFoldDB" id="A0A2J6SDN7"/>
<evidence type="ECO:0000256" key="2">
    <source>
        <dbReference type="SAM" id="Phobius"/>
    </source>
</evidence>
<feature type="chain" id="PRO_5014428150" description="Mid2 domain-containing protein" evidence="3">
    <location>
        <begin position="21"/>
        <end position="298"/>
    </location>
</feature>
<evidence type="ECO:0000256" key="3">
    <source>
        <dbReference type="SAM" id="SignalP"/>
    </source>
</evidence>
<keyword evidence="2" id="KW-0812">Transmembrane</keyword>
<dbReference type="EMBL" id="KZ613937">
    <property type="protein sequence ID" value="PMD48884.1"/>
    <property type="molecule type" value="Genomic_DNA"/>
</dbReference>
<accession>A0A2J6SDN7</accession>
<evidence type="ECO:0008006" key="6">
    <source>
        <dbReference type="Google" id="ProtNLM"/>
    </source>
</evidence>
<evidence type="ECO:0000313" key="4">
    <source>
        <dbReference type="EMBL" id="PMD48884.1"/>
    </source>
</evidence>
<name>A0A2J6SDN7_HYAVF</name>